<comment type="caution">
    <text evidence="2">The sequence shown here is derived from an EMBL/GenBank/DDBJ whole genome shotgun (WGS) entry which is preliminary data.</text>
</comment>
<keyword evidence="3" id="KW-1185">Reference proteome</keyword>
<dbReference type="EMBL" id="LXQA010016115">
    <property type="protein sequence ID" value="MCH89419.1"/>
    <property type="molecule type" value="Genomic_DNA"/>
</dbReference>
<dbReference type="AlphaFoldDB" id="A0A392MQZ4"/>
<gene>
    <name evidence="2" type="ORF">A2U01_0010315</name>
</gene>
<reference evidence="2 3" key="1">
    <citation type="journal article" date="2018" name="Front. Plant Sci.">
        <title>Red Clover (Trifolium pratense) and Zigzag Clover (T. medium) - A Picture of Genomic Similarities and Differences.</title>
        <authorList>
            <person name="Dluhosova J."/>
            <person name="Istvanek J."/>
            <person name="Nedelnik J."/>
            <person name="Repkova J."/>
        </authorList>
    </citation>
    <scope>NUCLEOTIDE SEQUENCE [LARGE SCALE GENOMIC DNA]</scope>
    <source>
        <strain evidence="3">cv. 10/8</strain>
        <tissue evidence="2">Leaf</tissue>
    </source>
</reference>
<sequence length="78" mass="8515">MREMRMKGSKPREPKSEGPTAIPTACGGKKFSAGFGRVQWQRTLDLQLRVDYGGFDLVWYVEMVAASCAVMEDGGNGG</sequence>
<accession>A0A392MQZ4</accession>
<evidence type="ECO:0000313" key="3">
    <source>
        <dbReference type="Proteomes" id="UP000265520"/>
    </source>
</evidence>
<protein>
    <submittedName>
        <fullName evidence="2">Uncharacterized protein</fullName>
    </submittedName>
</protein>
<feature type="region of interest" description="Disordered" evidence="1">
    <location>
        <begin position="1"/>
        <end position="23"/>
    </location>
</feature>
<name>A0A392MQZ4_9FABA</name>
<organism evidence="2 3">
    <name type="scientific">Trifolium medium</name>
    <dbReference type="NCBI Taxonomy" id="97028"/>
    <lineage>
        <taxon>Eukaryota</taxon>
        <taxon>Viridiplantae</taxon>
        <taxon>Streptophyta</taxon>
        <taxon>Embryophyta</taxon>
        <taxon>Tracheophyta</taxon>
        <taxon>Spermatophyta</taxon>
        <taxon>Magnoliopsida</taxon>
        <taxon>eudicotyledons</taxon>
        <taxon>Gunneridae</taxon>
        <taxon>Pentapetalae</taxon>
        <taxon>rosids</taxon>
        <taxon>fabids</taxon>
        <taxon>Fabales</taxon>
        <taxon>Fabaceae</taxon>
        <taxon>Papilionoideae</taxon>
        <taxon>50 kb inversion clade</taxon>
        <taxon>NPAAA clade</taxon>
        <taxon>Hologalegina</taxon>
        <taxon>IRL clade</taxon>
        <taxon>Trifolieae</taxon>
        <taxon>Trifolium</taxon>
    </lineage>
</organism>
<proteinExistence type="predicted"/>
<feature type="compositionally biased region" description="Basic and acidic residues" evidence="1">
    <location>
        <begin position="1"/>
        <end position="16"/>
    </location>
</feature>
<evidence type="ECO:0000256" key="1">
    <source>
        <dbReference type="SAM" id="MobiDB-lite"/>
    </source>
</evidence>
<evidence type="ECO:0000313" key="2">
    <source>
        <dbReference type="EMBL" id="MCH89419.1"/>
    </source>
</evidence>
<dbReference type="Proteomes" id="UP000265520">
    <property type="component" value="Unassembled WGS sequence"/>
</dbReference>